<dbReference type="PANTHER" id="PTHR24157">
    <property type="entry name" value="ANKYRIN REPEAT, SAM AND BASIC LEUCINE ZIPPER DOMAIN-CONTAINING PROTEIN 1"/>
    <property type="match status" value="1"/>
</dbReference>
<keyword evidence="16" id="KW-0812">Transmembrane</keyword>
<evidence type="ECO:0000256" key="3">
    <source>
        <dbReference type="ARBA" id="ARBA00020117"/>
    </source>
</evidence>
<dbReference type="GO" id="GO:0030154">
    <property type="term" value="P:cell differentiation"/>
    <property type="evidence" value="ECO:0007669"/>
    <property type="project" value="UniProtKB-KW"/>
</dbReference>
<gene>
    <name evidence="18" type="ORF">BSL78_11512</name>
</gene>
<protein>
    <recommendedName>
        <fullName evidence="3">Ankyrin repeat, SAM and basic leucine zipper domain-containing protein 1</fullName>
    </recommendedName>
    <alternativeName>
        <fullName evidence="13">Germ cell-specific ankyrin, SAM and basic leucine zipper domain-containing protein</fullName>
    </alternativeName>
</protein>
<feature type="domain" description="SAM" evidence="17">
    <location>
        <begin position="266"/>
        <end position="329"/>
    </location>
</feature>
<dbReference type="SMART" id="SM00454">
    <property type="entry name" value="SAM"/>
    <property type="match status" value="1"/>
</dbReference>
<feature type="repeat" description="ANK" evidence="14">
    <location>
        <begin position="146"/>
        <end position="178"/>
    </location>
</feature>
<evidence type="ECO:0000259" key="17">
    <source>
        <dbReference type="PROSITE" id="PS50105"/>
    </source>
</evidence>
<keyword evidence="16" id="KW-0472">Membrane</keyword>
<keyword evidence="10 14" id="KW-0040">ANK repeat</keyword>
<keyword evidence="19" id="KW-1185">Reference proteome</keyword>
<feature type="region of interest" description="Disordered" evidence="15">
    <location>
        <begin position="21"/>
        <end position="82"/>
    </location>
</feature>
<evidence type="ECO:0000256" key="5">
    <source>
        <dbReference type="ARBA" id="ARBA00022490"/>
    </source>
</evidence>
<dbReference type="PROSITE" id="PS50088">
    <property type="entry name" value="ANK_REPEAT"/>
    <property type="match status" value="2"/>
</dbReference>
<dbReference type="GO" id="GO:0071546">
    <property type="term" value="C:pi-body"/>
    <property type="evidence" value="ECO:0007669"/>
    <property type="project" value="TreeGrafter"/>
</dbReference>
<dbReference type="PANTHER" id="PTHR24157:SF3">
    <property type="entry name" value="ANKYRIN REPEAT, SAM AND BASIC LEUCINE ZIPPER DOMAIN-CONTAINING PROTEIN 1"/>
    <property type="match status" value="1"/>
</dbReference>
<feature type="repeat" description="ANK" evidence="14">
    <location>
        <begin position="179"/>
        <end position="211"/>
    </location>
</feature>
<keyword evidence="11" id="KW-0943">RNA-mediated gene silencing</keyword>
<dbReference type="GO" id="GO:0051321">
    <property type="term" value="P:meiotic cell cycle"/>
    <property type="evidence" value="ECO:0007669"/>
    <property type="project" value="UniProtKB-KW"/>
</dbReference>
<dbReference type="InterPro" id="IPR001660">
    <property type="entry name" value="SAM"/>
</dbReference>
<evidence type="ECO:0000256" key="12">
    <source>
        <dbReference type="ARBA" id="ARBA00023254"/>
    </source>
</evidence>
<evidence type="ECO:0000256" key="2">
    <source>
        <dbReference type="ARBA" id="ARBA00011479"/>
    </source>
</evidence>
<comment type="subcellular location">
    <subcellularLocation>
        <location evidence="1">Cytoplasm</location>
    </subcellularLocation>
</comment>
<proteinExistence type="predicted"/>
<dbReference type="PRINTS" id="PR01415">
    <property type="entry name" value="ANKYRIN"/>
</dbReference>
<feature type="compositionally biased region" description="Polar residues" evidence="15">
    <location>
        <begin position="21"/>
        <end position="32"/>
    </location>
</feature>
<keyword evidence="5" id="KW-0963">Cytoplasm</keyword>
<dbReference type="GO" id="GO:0007283">
    <property type="term" value="P:spermatogenesis"/>
    <property type="evidence" value="ECO:0007669"/>
    <property type="project" value="UniProtKB-KW"/>
</dbReference>
<sequence>MCGGPFRLRYNKSHKIFSKQNLRQGNRTTLTSPDFGATPRHSGRQLFGEDGLLRGQRWARPNGNNHHQRRRNGGPRRDQRGSPLISEDLKMAASKGNLDEVQNLLNRGLFGPLLACCCSRVREDKQLECLELLLEQGVNMDVHESSHMTPLMFAAQRGHVKVAAKLILAKSDVDKQDNRGWTALCYATMKGEAKLVKLLLDNGADPTKTCSEGTAADIAYGQGLTEISDLLDQIVDPGRVTATTEIGETEAKVRPTPAGDATNRYHVYNDLDLFLCGLDLSELISLFHSHKVDFAELLRLTEEDLEKMGVEQFGSRRKIMRSVHEIHKLKWERGSIRNPSSNVLSQNESLAILENISQHLSYINSCLDYIHKNWSAHQTLADDGQQDGTTVCHLSDITKKLLLKAPKLQISLQRLDNDMKKASRTTRAAGADTIVDPGNRSGLISSSGLFMFFVSGVAIATVAFFWYPVESPQLSPR</sequence>
<dbReference type="STRING" id="307972.A0A2G8KUA3"/>
<dbReference type="InterPro" id="IPR002110">
    <property type="entry name" value="Ankyrin_rpt"/>
</dbReference>
<dbReference type="Proteomes" id="UP000230750">
    <property type="component" value="Unassembled WGS sequence"/>
</dbReference>
<evidence type="ECO:0000256" key="13">
    <source>
        <dbReference type="ARBA" id="ARBA00030354"/>
    </source>
</evidence>
<dbReference type="GO" id="GO:0031047">
    <property type="term" value="P:regulatory ncRNA-mediated gene silencing"/>
    <property type="evidence" value="ECO:0007669"/>
    <property type="project" value="UniProtKB-KW"/>
</dbReference>
<evidence type="ECO:0000313" key="18">
    <source>
        <dbReference type="EMBL" id="PIK51588.1"/>
    </source>
</evidence>
<evidence type="ECO:0000256" key="11">
    <source>
        <dbReference type="ARBA" id="ARBA00023158"/>
    </source>
</evidence>
<dbReference type="InterPro" id="IPR036770">
    <property type="entry name" value="Ankyrin_rpt-contain_sf"/>
</dbReference>
<dbReference type="InterPro" id="IPR042650">
    <property type="entry name" value="Asz1_SAM"/>
</dbReference>
<dbReference type="Pfam" id="PF12796">
    <property type="entry name" value="Ank_2"/>
    <property type="match status" value="1"/>
</dbReference>
<keyword evidence="8" id="KW-0221">Differentiation</keyword>
<dbReference type="PROSITE" id="PS50105">
    <property type="entry name" value="SAM_DOMAIN"/>
    <property type="match status" value="1"/>
</dbReference>
<evidence type="ECO:0000256" key="14">
    <source>
        <dbReference type="PROSITE-ProRule" id="PRU00023"/>
    </source>
</evidence>
<evidence type="ECO:0000256" key="10">
    <source>
        <dbReference type="ARBA" id="ARBA00023043"/>
    </source>
</evidence>
<evidence type="ECO:0000256" key="15">
    <source>
        <dbReference type="SAM" id="MobiDB-lite"/>
    </source>
</evidence>
<feature type="transmembrane region" description="Helical" evidence="16">
    <location>
        <begin position="449"/>
        <end position="469"/>
    </location>
</feature>
<evidence type="ECO:0000256" key="4">
    <source>
        <dbReference type="ARBA" id="ARBA00022473"/>
    </source>
</evidence>
<dbReference type="SMART" id="SM00248">
    <property type="entry name" value="ANK"/>
    <property type="match status" value="3"/>
</dbReference>
<dbReference type="EMBL" id="MRZV01000364">
    <property type="protein sequence ID" value="PIK51588.1"/>
    <property type="molecule type" value="Genomic_DNA"/>
</dbReference>
<dbReference type="Gene3D" id="1.25.40.20">
    <property type="entry name" value="Ankyrin repeat-containing domain"/>
    <property type="match status" value="1"/>
</dbReference>
<keyword evidence="6" id="KW-0597">Phosphoprotein</keyword>
<keyword evidence="16" id="KW-1133">Transmembrane helix</keyword>
<evidence type="ECO:0000256" key="16">
    <source>
        <dbReference type="SAM" id="Phobius"/>
    </source>
</evidence>
<accession>A0A2G8KUA3</accession>
<comment type="caution">
    <text evidence="18">The sequence shown here is derived from an EMBL/GenBank/DDBJ whole genome shotgun (WGS) entry which is preliminary data.</text>
</comment>
<dbReference type="InterPro" id="IPR013761">
    <property type="entry name" value="SAM/pointed_sf"/>
</dbReference>
<keyword evidence="9" id="KW-0744">Spermatogenesis</keyword>
<comment type="subunit">
    <text evidence="2">Interacts with DDX4, PIWIL1, RANBP9 and TDRD1.</text>
</comment>
<organism evidence="18 19">
    <name type="scientific">Stichopus japonicus</name>
    <name type="common">Sea cucumber</name>
    <dbReference type="NCBI Taxonomy" id="307972"/>
    <lineage>
        <taxon>Eukaryota</taxon>
        <taxon>Metazoa</taxon>
        <taxon>Echinodermata</taxon>
        <taxon>Eleutherozoa</taxon>
        <taxon>Echinozoa</taxon>
        <taxon>Holothuroidea</taxon>
        <taxon>Aspidochirotacea</taxon>
        <taxon>Aspidochirotida</taxon>
        <taxon>Stichopodidae</taxon>
        <taxon>Apostichopus</taxon>
    </lineage>
</organism>
<keyword evidence="12" id="KW-0469">Meiosis</keyword>
<reference evidence="18 19" key="1">
    <citation type="journal article" date="2017" name="PLoS Biol.">
        <title>The sea cucumber genome provides insights into morphological evolution and visceral regeneration.</title>
        <authorList>
            <person name="Zhang X."/>
            <person name="Sun L."/>
            <person name="Yuan J."/>
            <person name="Sun Y."/>
            <person name="Gao Y."/>
            <person name="Zhang L."/>
            <person name="Li S."/>
            <person name="Dai H."/>
            <person name="Hamel J.F."/>
            <person name="Liu C."/>
            <person name="Yu Y."/>
            <person name="Liu S."/>
            <person name="Lin W."/>
            <person name="Guo K."/>
            <person name="Jin S."/>
            <person name="Xu P."/>
            <person name="Storey K.B."/>
            <person name="Huan P."/>
            <person name="Zhang T."/>
            <person name="Zhou Y."/>
            <person name="Zhang J."/>
            <person name="Lin C."/>
            <person name="Li X."/>
            <person name="Xing L."/>
            <person name="Huo D."/>
            <person name="Sun M."/>
            <person name="Wang L."/>
            <person name="Mercier A."/>
            <person name="Li F."/>
            <person name="Yang H."/>
            <person name="Xiang J."/>
        </authorList>
    </citation>
    <scope>NUCLEOTIDE SEQUENCE [LARGE SCALE GENOMIC DNA]</scope>
    <source>
        <strain evidence="18">Shaxun</strain>
        <tissue evidence="18">Muscle</tissue>
    </source>
</reference>
<dbReference type="PROSITE" id="PS50297">
    <property type="entry name" value="ANK_REP_REGION"/>
    <property type="match status" value="1"/>
</dbReference>
<evidence type="ECO:0000256" key="8">
    <source>
        <dbReference type="ARBA" id="ARBA00022782"/>
    </source>
</evidence>
<evidence type="ECO:0000313" key="19">
    <source>
        <dbReference type="Proteomes" id="UP000230750"/>
    </source>
</evidence>
<name>A0A2G8KUA3_STIJA</name>
<dbReference type="AlphaFoldDB" id="A0A2G8KUA3"/>
<dbReference type="SUPFAM" id="SSF47769">
    <property type="entry name" value="SAM/Pointed domain"/>
    <property type="match status" value="1"/>
</dbReference>
<evidence type="ECO:0000256" key="9">
    <source>
        <dbReference type="ARBA" id="ARBA00022871"/>
    </source>
</evidence>
<keyword evidence="7" id="KW-0677">Repeat</keyword>
<keyword evidence="4" id="KW-0217">Developmental protein</keyword>
<dbReference type="SUPFAM" id="SSF48403">
    <property type="entry name" value="Ankyrin repeat"/>
    <property type="match status" value="1"/>
</dbReference>
<dbReference type="Gene3D" id="1.10.150.50">
    <property type="entry name" value="Transcription Factor, Ets-1"/>
    <property type="match status" value="1"/>
</dbReference>
<evidence type="ECO:0000256" key="6">
    <source>
        <dbReference type="ARBA" id="ARBA00022553"/>
    </source>
</evidence>
<dbReference type="Pfam" id="PF00536">
    <property type="entry name" value="SAM_1"/>
    <property type="match status" value="1"/>
</dbReference>
<evidence type="ECO:0000256" key="7">
    <source>
        <dbReference type="ARBA" id="ARBA00022737"/>
    </source>
</evidence>
<dbReference type="CDD" id="cd09521">
    <property type="entry name" value="SAM_ASZ1"/>
    <property type="match status" value="1"/>
</dbReference>
<evidence type="ECO:0000256" key="1">
    <source>
        <dbReference type="ARBA" id="ARBA00004496"/>
    </source>
</evidence>
<dbReference type="OrthoDB" id="448455at2759"/>